<keyword evidence="10" id="KW-1185">Reference proteome</keyword>
<dbReference type="SUPFAM" id="SSF103473">
    <property type="entry name" value="MFS general substrate transporter"/>
    <property type="match status" value="1"/>
</dbReference>
<evidence type="ECO:0000256" key="7">
    <source>
        <dbReference type="SAM" id="Phobius"/>
    </source>
</evidence>
<dbReference type="AlphaFoldDB" id="A0AA43QPV0"/>
<feature type="transmembrane region" description="Helical" evidence="7">
    <location>
        <begin position="93"/>
        <end position="112"/>
    </location>
</feature>
<feature type="transmembrane region" description="Helical" evidence="7">
    <location>
        <begin position="12"/>
        <end position="30"/>
    </location>
</feature>
<evidence type="ECO:0000256" key="3">
    <source>
        <dbReference type="ARBA" id="ARBA00022448"/>
    </source>
</evidence>
<evidence type="ECO:0000256" key="1">
    <source>
        <dbReference type="ARBA" id="ARBA00004141"/>
    </source>
</evidence>
<dbReference type="PANTHER" id="PTHR48022">
    <property type="entry name" value="PLASTIDIC GLUCOSE TRANSPORTER 4"/>
    <property type="match status" value="1"/>
</dbReference>
<feature type="transmembrane region" description="Helical" evidence="7">
    <location>
        <begin position="404"/>
        <end position="426"/>
    </location>
</feature>
<organism evidence="9 10">
    <name type="scientific">Ramalina farinacea</name>
    <dbReference type="NCBI Taxonomy" id="258253"/>
    <lineage>
        <taxon>Eukaryota</taxon>
        <taxon>Fungi</taxon>
        <taxon>Dikarya</taxon>
        <taxon>Ascomycota</taxon>
        <taxon>Pezizomycotina</taxon>
        <taxon>Lecanoromycetes</taxon>
        <taxon>OSLEUM clade</taxon>
        <taxon>Lecanoromycetidae</taxon>
        <taxon>Lecanorales</taxon>
        <taxon>Lecanorineae</taxon>
        <taxon>Ramalinaceae</taxon>
        <taxon>Ramalina</taxon>
    </lineage>
</organism>
<feature type="domain" description="Major facilitator superfamily (MFS) profile" evidence="8">
    <location>
        <begin position="17"/>
        <end position="457"/>
    </location>
</feature>
<dbReference type="PANTHER" id="PTHR48022:SF45">
    <property type="entry name" value="MAJOR FACILITATOR SUPERFAMILY (MFS) PROFILE DOMAIN-CONTAINING PROTEIN-RELATED"/>
    <property type="match status" value="1"/>
</dbReference>
<feature type="transmembrane region" description="Helical" evidence="7">
    <location>
        <begin position="432"/>
        <end position="453"/>
    </location>
</feature>
<feature type="transmembrane region" description="Helical" evidence="7">
    <location>
        <begin position="184"/>
        <end position="205"/>
    </location>
</feature>
<evidence type="ECO:0000313" key="10">
    <source>
        <dbReference type="Proteomes" id="UP001161017"/>
    </source>
</evidence>
<protein>
    <recommendedName>
        <fullName evidence="8">Major facilitator superfamily (MFS) profile domain-containing protein</fullName>
    </recommendedName>
</protein>
<dbReference type="InterPro" id="IPR003663">
    <property type="entry name" value="Sugar/inositol_transpt"/>
</dbReference>
<dbReference type="Gene3D" id="1.20.1250.20">
    <property type="entry name" value="MFS general substrate transporter like domains"/>
    <property type="match status" value="1"/>
</dbReference>
<feature type="transmembrane region" description="Helical" evidence="7">
    <location>
        <begin position="338"/>
        <end position="359"/>
    </location>
</feature>
<comment type="similarity">
    <text evidence="2">Belongs to the major facilitator superfamily. Sugar transporter (TC 2.A.1.1) family.</text>
</comment>
<comment type="subcellular location">
    <subcellularLocation>
        <location evidence="1">Membrane</location>
        <topology evidence="1">Multi-pass membrane protein</topology>
    </subcellularLocation>
</comment>
<evidence type="ECO:0000259" key="8">
    <source>
        <dbReference type="PROSITE" id="PS50850"/>
    </source>
</evidence>
<dbReference type="Proteomes" id="UP001161017">
    <property type="component" value="Unassembled WGS sequence"/>
</dbReference>
<evidence type="ECO:0000313" key="9">
    <source>
        <dbReference type="EMBL" id="MDI1490408.1"/>
    </source>
</evidence>
<dbReference type="PRINTS" id="PR00171">
    <property type="entry name" value="SUGRTRNSPORT"/>
</dbReference>
<evidence type="ECO:0000256" key="6">
    <source>
        <dbReference type="ARBA" id="ARBA00023136"/>
    </source>
</evidence>
<proteinExistence type="inferred from homology"/>
<keyword evidence="3" id="KW-0813">Transport</keyword>
<keyword evidence="5 7" id="KW-1133">Transmembrane helix</keyword>
<name>A0AA43QPV0_9LECA</name>
<dbReference type="GO" id="GO:0005351">
    <property type="term" value="F:carbohydrate:proton symporter activity"/>
    <property type="evidence" value="ECO:0007669"/>
    <property type="project" value="TreeGrafter"/>
</dbReference>
<feature type="transmembrane region" description="Helical" evidence="7">
    <location>
        <begin position="65"/>
        <end position="86"/>
    </location>
</feature>
<feature type="transmembrane region" description="Helical" evidence="7">
    <location>
        <begin position="268"/>
        <end position="286"/>
    </location>
</feature>
<gene>
    <name evidence="9" type="ORF">OHK93_001611</name>
</gene>
<feature type="transmembrane region" description="Helical" evidence="7">
    <location>
        <begin position="159"/>
        <end position="178"/>
    </location>
</feature>
<dbReference type="EMBL" id="JAPUFD010000011">
    <property type="protein sequence ID" value="MDI1490408.1"/>
    <property type="molecule type" value="Genomic_DNA"/>
</dbReference>
<sequence length="517" mass="56669">MKQYLGLRGRKLEFAIIYGVVMPGFLLFGYNNSIAGGLVELESWVDTFPIINGERGGNAATLQGLAISLYVLGLAISCLMCIYIGPRIGRIRTILLGTGTFFIGAVIQSASYSFGQLIVGRLVAGLCLGMATCTYAVYQQETSTGAAYKRGSLAAIEGVFNTAGLALANWVSLGFSFTKGSISWRFPLALPIVLALYICLFCLFLRESPKWLMYKGREPEARRVMSALTDASPTAPEVEKALSDIQASLDKTKGTHFKDLLQRDGNRLLHRTMIAAAVMFFQQWTGINAVASYNAALFAQIGLDPLLARILAGAAFTWFTITSVTPYFLVERVGRRKLLLASSIGMSVCMAVLAGVISVPDNRSALIVGALFLFLFLTFMGVGFYGIPFFYAAEIAPHAYRSQITAIAYNFLWTYAFVMAEITPIALTNISYRYFIVFAACNAAIAIAVYLFFPETMSLSLEQIDQIFVETTGYFDCVKVAERIRKRAVQAGRDGHVNNALEAVEADEVDAEEWKKE</sequence>
<dbReference type="InterPro" id="IPR005828">
    <property type="entry name" value="MFS_sugar_transport-like"/>
</dbReference>
<evidence type="ECO:0000256" key="5">
    <source>
        <dbReference type="ARBA" id="ARBA00022989"/>
    </source>
</evidence>
<dbReference type="GO" id="GO:0016020">
    <property type="term" value="C:membrane"/>
    <property type="evidence" value="ECO:0007669"/>
    <property type="project" value="UniProtKB-SubCell"/>
</dbReference>
<feature type="transmembrane region" description="Helical" evidence="7">
    <location>
        <begin position="118"/>
        <end position="138"/>
    </location>
</feature>
<keyword evidence="6 7" id="KW-0472">Membrane</keyword>
<dbReference type="InterPro" id="IPR020846">
    <property type="entry name" value="MFS_dom"/>
</dbReference>
<accession>A0AA43QPV0</accession>
<dbReference type="Pfam" id="PF00083">
    <property type="entry name" value="Sugar_tr"/>
    <property type="match status" value="1"/>
</dbReference>
<dbReference type="PROSITE" id="PS50850">
    <property type="entry name" value="MFS"/>
    <property type="match status" value="1"/>
</dbReference>
<comment type="caution">
    <text evidence="9">The sequence shown here is derived from an EMBL/GenBank/DDBJ whole genome shotgun (WGS) entry which is preliminary data.</text>
</comment>
<evidence type="ECO:0000256" key="4">
    <source>
        <dbReference type="ARBA" id="ARBA00022692"/>
    </source>
</evidence>
<evidence type="ECO:0000256" key="2">
    <source>
        <dbReference type="ARBA" id="ARBA00010992"/>
    </source>
</evidence>
<reference evidence="9" key="1">
    <citation type="journal article" date="2023" name="Genome Biol. Evol.">
        <title>First Whole Genome Sequence and Flow Cytometry Genome Size Data for the Lichen-Forming Fungus Ramalina farinacea (Ascomycota).</title>
        <authorList>
            <person name="Llewellyn T."/>
            <person name="Mian S."/>
            <person name="Hill R."/>
            <person name="Leitch I.J."/>
            <person name="Gaya E."/>
        </authorList>
    </citation>
    <scope>NUCLEOTIDE SEQUENCE</scope>
    <source>
        <strain evidence="9">LIQ254RAFAR</strain>
    </source>
</reference>
<feature type="transmembrane region" description="Helical" evidence="7">
    <location>
        <begin position="365"/>
        <end position="392"/>
    </location>
</feature>
<keyword evidence="4 7" id="KW-0812">Transmembrane</keyword>
<dbReference type="InterPro" id="IPR036259">
    <property type="entry name" value="MFS_trans_sf"/>
</dbReference>
<feature type="transmembrane region" description="Helical" evidence="7">
    <location>
        <begin position="306"/>
        <end position="329"/>
    </location>
</feature>
<dbReference type="InterPro" id="IPR050360">
    <property type="entry name" value="MFS_Sugar_Transporters"/>
</dbReference>